<feature type="region of interest" description="Disordered" evidence="2">
    <location>
        <begin position="1"/>
        <end position="24"/>
    </location>
</feature>
<dbReference type="RefSeq" id="WP_092695459.1">
    <property type="nucleotide sequence ID" value="NZ_FNBK01000024.1"/>
</dbReference>
<name>A0A1G7TCF6_9EURY</name>
<keyword evidence="1" id="KW-0863">Zinc-finger</keyword>
<evidence type="ECO:0000256" key="1">
    <source>
        <dbReference type="PROSITE-ProRule" id="PRU00325"/>
    </source>
</evidence>
<dbReference type="AlphaFoldDB" id="A0A1G7TCF6"/>
<dbReference type="Proteomes" id="UP000199076">
    <property type="component" value="Unassembled WGS sequence"/>
</dbReference>
<keyword evidence="1" id="KW-0479">Metal-binding</keyword>
<organism evidence="4 5">
    <name type="scientific">Halorientalis regularis</name>
    <dbReference type="NCBI Taxonomy" id="660518"/>
    <lineage>
        <taxon>Archaea</taxon>
        <taxon>Methanobacteriati</taxon>
        <taxon>Methanobacteriota</taxon>
        <taxon>Stenosarchaea group</taxon>
        <taxon>Halobacteria</taxon>
        <taxon>Halobacteriales</taxon>
        <taxon>Haloarculaceae</taxon>
        <taxon>Halorientalis</taxon>
    </lineage>
</organism>
<sequence length="128" mass="14166">MDSTMEASKSPSNKIGSGTASARCPQLDESRQISFESVKEQQSKVWEAAVEESFTIEKGGRNDLFTIEAEDGVVDDALPVQNASLIESSAGQFWGWCSCRDFEREHVCPHLCAIRMHAALDMLTIPRE</sequence>
<accession>A0A1G7TCF6</accession>
<proteinExistence type="predicted"/>
<dbReference type="STRING" id="660518.SAMN05216218_12445"/>
<evidence type="ECO:0000313" key="5">
    <source>
        <dbReference type="Proteomes" id="UP000199076"/>
    </source>
</evidence>
<dbReference type="OrthoDB" id="216891at2157"/>
<evidence type="ECO:0000259" key="3">
    <source>
        <dbReference type="PROSITE" id="PS50966"/>
    </source>
</evidence>
<evidence type="ECO:0000256" key="2">
    <source>
        <dbReference type="SAM" id="MobiDB-lite"/>
    </source>
</evidence>
<dbReference type="EMBL" id="FNBK01000024">
    <property type="protein sequence ID" value="SDG32986.1"/>
    <property type="molecule type" value="Genomic_DNA"/>
</dbReference>
<dbReference type="GO" id="GO:0008270">
    <property type="term" value="F:zinc ion binding"/>
    <property type="evidence" value="ECO:0007669"/>
    <property type="project" value="UniProtKB-KW"/>
</dbReference>
<keyword evidence="1" id="KW-0862">Zinc</keyword>
<keyword evidence="5" id="KW-1185">Reference proteome</keyword>
<gene>
    <name evidence="4" type="ORF">SAMN05216218_12445</name>
</gene>
<evidence type="ECO:0000313" key="4">
    <source>
        <dbReference type="EMBL" id="SDG32986.1"/>
    </source>
</evidence>
<dbReference type="PROSITE" id="PS50966">
    <property type="entry name" value="ZF_SWIM"/>
    <property type="match status" value="1"/>
</dbReference>
<feature type="domain" description="SWIM-type" evidence="3">
    <location>
        <begin position="82"/>
        <end position="119"/>
    </location>
</feature>
<reference evidence="5" key="1">
    <citation type="submission" date="2016-10" db="EMBL/GenBank/DDBJ databases">
        <authorList>
            <person name="Varghese N."/>
            <person name="Submissions S."/>
        </authorList>
    </citation>
    <scope>NUCLEOTIDE SEQUENCE [LARGE SCALE GENOMIC DNA]</scope>
    <source>
        <strain evidence="5">IBRC-M 10760</strain>
    </source>
</reference>
<feature type="compositionally biased region" description="Polar residues" evidence="2">
    <location>
        <begin position="1"/>
        <end position="20"/>
    </location>
</feature>
<dbReference type="InterPro" id="IPR007527">
    <property type="entry name" value="Znf_SWIM"/>
</dbReference>
<protein>
    <recommendedName>
        <fullName evidence="3">SWIM-type domain-containing protein</fullName>
    </recommendedName>
</protein>